<feature type="domain" description="AAA+ ATPase" evidence="2">
    <location>
        <begin position="481"/>
        <end position="628"/>
    </location>
</feature>
<evidence type="ECO:0000256" key="1">
    <source>
        <dbReference type="PROSITE-ProRule" id="PRU00339"/>
    </source>
</evidence>
<evidence type="ECO:0000259" key="2">
    <source>
        <dbReference type="SMART" id="SM00382"/>
    </source>
</evidence>
<dbReference type="PANTHER" id="PTHR47691:SF3">
    <property type="entry name" value="HTH-TYPE TRANSCRIPTIONAL REGULATOR RV0890C-RELATED"/>
    <property type="match status" value="1"/>
</dbReference>
<dbReference type="InterPro" id="IPR011990">
    <property type="entry name" value="TPR-like_helical_dom_sf"/>
</dbReference>
<dbReference type="EMBL" id="BKZW01000001">
    <property type="protein sequence ID" value="GER86229.1"/>
    <property type="molecule type" value="Genomic_DNA"/>
</dbReference>
<dbReference type="Pfam" id="PF12770">
    <property type="entry name" value="CHAT"/>
    <property type="match status" value="1"/>
</dbReference>
<dbReference type="RefSeq" id="WP_151754395.1">
    <property type="nucleotide sequence ID" value="NZ_BKZW01000001.1"/>
</dbReference>
<dbReference type="InterPro" id="IPR027417">
    <property type="entry name" value="P-loop_NTPase"/>
</dbReference>
<dbReference type="InterPro" id="IPR024983">
    <property type="entry name" value="CHAT_dom"/>
</dbReference>
<evidence type="ECO:0000313" key="4">
    <source>
        <dbReference type="Proteomes" id="UP000326912"/>
    </source>
</evidence>
<organism evidence="3 4">
    <name type="scientific">Dictyobacter vulcani</name>
    <dbReference type="NCBI Taxonomy" id="2607529"/>
    <lineage>
        <taxon>Bacteria</taxon>
        <taxon>Bacillati</taxon>
        <taxon>Chloroflexota</taxon>
        <taxon>Ktedonobacteria</taxon>
        <taxon>Ktedonobacterales</taxon>
        <taxon>Dictyobacteraceae</taxon>
        <taxon>Dictyobacter</taxon>
    </lineage>
</organism>
<keyword evidence="4" id="KW-1185">Reference proteome</keyword>
<dbReference type="PANTHER" id="PTHR47691">
    <property type="entry name" value="REGULATOR-RELATED"/>
    <property type="match status" value="1"/>
</dbReference>
<comment type="caution">
    <text evidence="3">The sequence shown here is derived from an EMBL/GenBank/DDBJ whole genome shotgun (WGS) entry which is preliminary data.</text>
</comment>
<dbReference type="Pfam" id="PF13424">
    <property type="entry name" value="TPR_12"/>
    <property type="match status" value="2"/>
</dbReference>
<dbReference type="Proteomes" id="UP000326912">
    <property type="component" value="Unassembled WGS sequence"/>
</dbReference>
<proteinExistence type="predicted"/>
<sequence length="1298" mass="145159">MGETLSIQFRACEGGGYEVQIKESWSGHTVRGGFVPPYTSRQVNSLQKKLNTLASSDVELRTIGYRLFCAISELESAQGQGISAADSPAQSVIKSVIQRTLKRRGTVALTLVFGPGCEEFVRYPWELLYNGNHFLIASGIFTLSRALLRPDAPVGSELPVHPPFRILYISASPTNFVPLETERSFEAMEEALTPLIEAGQVFLDRLEPPTFSEFVRYLNSYGGAGTFDDSDTTLPCYVVHFDGHGAYGKLCPKDGCETVNNADSRKCCECGTSLQRVPAQTYLCFCDEEGYNSFIDTQSLRRVLVSSDVHLAVFSACETATVCDEKQECQPQRSQKLAAVDSTLATSLVTAQVPAVVAMPFSLQDDSSPTFMYHFYEALADGRTLEEALSRARQAMLPMQQKSWFIPVLYRHVAEDDEGPVALLVTADTEDEHAHPLDHLAPSANFIGRERELQDIELLLTQAATGQPTSGTRKGAHKKSIYHHIALTGSPGIGKSALALEAIRRNRDKFLGGILGVSLENGKLFADALLEIMHALQIPVRTAANSDARQRSRLVQGMLRSLASRELPCLLLLDSFEQVKDRVELEQWLVFLSSLPAEIVVLVTSHSNPESMLVVEGLPGRWYEYRVGKMTSADLLMLFIDLASTSGLDQRIQLNDPHQQVVLQEICTLLDGYPLGAELIFGTARSIGGQMYTPEAATRSLEEVRDELYSHPLAGILAVLEVSYQRLTPPARLLLSYLAAFRIPFKREQIAILISPDTLQAAQEPTPDRDAGLGGNLRESLSSLLPQQWRAARDELVQASIVLFDGRTYSIHPQIRHFALTRLPLEERRRVHRVVAAYYYCLPQPDADEWIEAFEHLEAAGQAQDLQEAIRVVLRATDFFEGQGLFTTLQSLLRRAANYAARLGDQTSIGLLQTRLGALLRQLGQYTEAEACLRNSVTIHQQQEDDEQVGWAFYELALLCYNQGYLQQSFSHAQQALTLFEKIDQRHGQALVQMVPGMVCRAQSRYSEALQYFEQAISVCYQLSDGVGRARAVHQRGIVYAAMGQYSLAIRNFEEALRLFYDLKRPMDQNWVLASKCTVHVRQEKQEQTEKMCQEVLQHFREYHLPRGEGLLLRTLGELYQQKQDLMHAQACYDEAWTLFNTSGDRLNMAATLYLQANLSFTKDEYLEAKENYEQAQIMAQECGAMHLQGLALCGQADVARVLRQFREAERLYLEANTVLEAIALPSERFKILYHLGQLYELQHRDQEALTIWVQALTLNVDEPAGTRASLQEKVRLLAADKQLDAGDIAASDRESLA</sequence>
<dbReference type="PROSITE" id="PS50005">
    <property type="entry name" value="TPR"/>
    <property type="match status" value="1"/>
</dbReference>
<protein>
    <recommendedName>
        <fullName evidence="2">AAA+ ATPase domain-containing protein</fullName>
    </recommendedName>
</protein>
<name>A0A5J4KJ28_9CHLR</name>
<accession>A0A5J4KJ28</accession>
<keyword evidence="1" id="KW-0802">TPR repeat</keyword>
<gene>
    <name evidence="3" type="ORF">KDW_03910</name>
</gene>
<dbReference type="InterPro" id="IPR019734">
    <property type="entry name" value="TPR_rpt"/>
</dbReference>
<dbReference type="Gene3D" id="3.40.50.300">
    <property type="entry name" value="P-loop containing nucleotide triphosphate hydrolases"/>
    <property type="match status" value="1"/>
</dbReference>
<reference evidence="3 4" key="1">
    <citation type="submission" date="2019-10" db="EMBL/GenBank/DDBJ databases">
        <title>Dictyobacter vulcani sp. nov., within the class Ktedonobacteria, isolated from soil of volcanic Mt. Zao.</title>
        <authorList>
            <person name="Zheng Y."/>
            <person name="Wang C.M."/>
            <person name="Sakai Y."/>
            <person name="Abe K."/>
            <person name="Yokota A."/>
            <person name="Yabe S."/>
        </authorList>
    </citation>
    <scope>NUCLEOTIDE SEQUENCE [LARGE SCALE GENOMIC DNA]</scope>
    <source>
        <strain evidence="3 4">W12</strain>
    </source>
</reference>
<dbReference type="SUPFAM" id="SSF52540">
    <property type="entry name" value="P-loop containing nucleoside triphosphate hydrolases"/>
    <property type="match status" value="1"/>
</dbReference>
<dbReference type="SMART" id="SM00382">
    <property type="entry name" value="AAA"/>
    <property type="match status" value="1"/>
</dbReference>
<dbReference type="InterPro" id="IPR003593">
    <property type="entry name" value="AAA+_ATPase"/>
</dbReference>
<dbReference type="Gene3D" id="1.25.40.10">
    <property type="entry name" value="Tetratricopeptide repeat domain"/>
    <property type="match status" value="2"/>
</dbReference>
<evidence type="ECO:0000313" key="3">
    <source>
        <dbReference type="EMBL" id="GER86229.1"/>
    </source>
</evidence>
<feature type="repeat" description="TPR" evidence="1">
    <location>
        <begin position="1030"/>
        <end position="1063"/>
    </location>
</feature>
<dbReference type="SMART" id="SM00028">
    <property type="entry name" value="TPR"/>
    <property type="match status" value="9"/>
</dbReference>
<dbReference type="SUPFAM" id="SSF48452">
    <property type="entry name" value="TPR-like"/>
    <property type="match status" value="2"/>
</dbReference>